<sequence length="135" mass="14427">MARIGEKRVPLGSSSNADVDFKRWYFSCDGQQRALRDSEATKFCEQELATAFCLALGDSAVGVLARIQLLRETSCSTMFCEQEPAVGFASVFLSGYRNYVVLISWNDNVLSGALGIPGFTAGRGFNPDGGAPGGS</sequence>
<keyword evidence="2" id="KW-1185">Reference proteome</keyword>
<dbReference type="Proteomes" id="UP000250235">
    <property type="component" value="Unassembled WGS sequence"/>
</dbReference>
<reference evidence="1 2" key="1">
    <citation type="journal article" date="2015" name="Proc. Natl. Acad. Sci. U.S.A.">
        <title>The resurrection genome of Boea hygrometrica: A blueprint for survival of dehydration.</title>
        <authorList>
            <person name="Xiao L."/>
            <person name="Yang G."/>
            <person name="Zhang L."/>
            <person name="Yang X."/>
            <person name="Zhao S."/>
            <person name="Ji Z."/>
            <person name="Zhou Q."/>
            <person name="Hu M."/>
            <person name="Wang Y."/>
            <person name="Chen M."/>
            <person name="Xu Y."/>
            <person name="Jin H."/>
            <person name="Xiao X."/>
            <person name="Hu G."/>
            <person name="Bao F."/>
            <person name="Hu Y."/>
            <person name="Wan P."/>
            <person name="Li L."/>
            <person name="Deng X."/>
            <person name="Kuang T."/>
            <person name="Xiang C."/>
            <person name="Zhu J.K."/>
            <person name="Oliver M.J."/>
            <person name="He Y."/>
        </authorList>
    </citation>
    <scope>NUCLEOTIDE SEQUENCE [LARGE SCALE GENOMIC DNA]</scope>
    <source>
        <strain evidence="2">cv. XS01</strain>
    </source>
</reference>
<dbReference type="AlphaFoldDB" id="A0A2Z7CWG4"/>
<accession>A0A2Z7CWG4</accession>
<proteinExistence type="predicted"/>
<evidence type="ECO:0000313" key="1">
    <source>
        <dbReference type="EMBL" id="KZV51432.1"/>
    </source>
</evidence>
<protein>
    <submittedName>
        <fullName evidence="1">Uncharacterized protein</fullName>
    </submittedName>
</protein>
<organism evidence="1 2">
    <name type="scientific">Dorcoceras hygrometricum</name>
    <dbReference type="NCBI Taxonomy" id="472368"/>
    <lineage>
        <taxon>Eukaryota</taxon>
        <taxon>Viridiplantae</taxon>
        <taxon>Streptophyta</taxon>
        <taxon>Embryophyta</taxon>
        <taxon>Tracheophyta</taxon>
        <taxon>Spermatophyta</taxon>
        <taxon>Magnoliopsida</taxon>
        <taxon>eudicotyledons</taxon>
        <taxon>Gunneridae</taxon>
        <taxon>Pentapetalae</taxon>
        <taxon>asterids</taxon>
        <taxon>lamiids</taxon>
        <taxon>Lamiales</taxon>
        <taxon>Gesneriaceae</taxon>
        <taxon>Didymocarpoideae</taxon>
        <taxon>Trichosporeae</taxon>
        <taxon>Loxocarpinae</taxon>
        <taxon>Dorcoceras</taxon>
    </lineage>
</organism>
<name>A0A2Z7CWG4_9LAMI</name>
<gene>
    <name evidence="1" type="ORF">F511_37666</name>
</gene>
<dbReference type="EMBL" id="KQ991634">
    <property type="protein sequence ID" value="KZV51432.1"/>
    <property type="molecule type" value="Genomic_DNA"/>
</dbReference>
<evidence type="ECO:0000313" key="2">
    <source>
        <dbReference type="Proteomes" id="UP000250235"/>
    </source>
</evidence>